<organism evidence="1">
    <name type="scientific">Anopheles darlingi</name>
    <name type="common">Mosquito</name>
    <dbReference type="NCBI Taxonomy" id="43151"/>
    <lineage>
        <taxon>Eukaryota</taxon>
        <taxon>Metazoa</taxon>
        <taxon>Ecdysozoa</taxon>
        <taxon>Arthropoda</taxon>
        <taxon>Hexapoda</taxon>
        <taxon>Insecta</taxon>
        <taxon>Pterygota</taxon>
        <taxon>Neoptera</taxon>
        <taxon>Endopterygota</taxon>
        <taxon>Diptera</taxon>
        <taxon>Nematocera</taxon>
        <taxon>Culicoidea</taxon>
        <taxon>Culicidae</taxon>
        <taxon>Anophelinae</taxon>
        <taxon>Anopheles</taxon>
    </lineage>
</organism>
<proteinExistence type="predicted"/>
<sequence>MFRHLQCLLVPARRLVQFVEQIVPTAPFVQCLRLAHHSELDREHRHPRFLLERGIVQGTAQRPHRPCPPQMPQAHLRHIQPARLDAQFGQVHPDRIGAQ</sequence>
<evidence type="ECO:0000313" key="1">
    <source>
        <dbReference type="EMBL" id="MBW72746.1"/>
    </source>
</evidence>
<reference evidence="1" key="1">
    <citation type="submission" date="2018-01" db="EMBL/GenBank/DDBJ databases">
        <title>An insight into the sialome of Amazonian anophelines.</title>
        <authorList>
            <person name="Ribeiro J.M."/>
            <person name="Scarpassa V."/>
            <person name="Calvo E."/>
        </authorList>
    </citation>
    <scope>NUCLEOTIDE SEQUENCE</scope>
</reference>
<dbReference type="EMBL" id="GGFL01008568">
    <property type="protein sequence ID" value="MBW72746.1"/>
    <property type="molecule type" value="Transcribed_RNA"/>
</dbReference>
<dbReference type="AlphaFoldDB" id="A0A2M4D5D3"/>
<accession>A0A2M4D5D3</accession>
<protein>
    <submittedName>
        <fullName evidence="1">Putative secreted protein</fullName>
    </submittedName>
</protein>
<name>A0A2M4D5D3_ANODA</name>